<protein>
    <submittedName>
        <fullName evidence="1">Uncharacterized protein</fullName>
    </submittedName>
</protein>
<name>A0ABN1VYQ4_9ACTN</name>
<dbReference type="Proteomes" id="UP001500037">
    <property type="component" value="Unassembled WGS sequence"/>
</dbReference>
<comment type="caution">
    <text evidence="1">The sequence shown here is derived from an EMBL/GenBank/DDBJ whole genome shotgun (WGS) entry which is preliminary data.</text>
</comment>
<organism evidence="1 2">
    <name type="scientific">Kitasatospora nipponensis</name>
    <dbReference type="NCBI Taxonomy" id="258049"/>
    <lineage>
        <taxon>Bacteria</taxon>
        <taxon>Bacillati</taxon>
        <taxon>Actinomycetota</taxon>
        <taxon>Actinomycetes</taxon>
        <taxon>Kitasatosporales</taxon>
        <taxon>Streptomycetaceae</taxon>
        <taxon>Kitasatospora</taxon>
    </lineage>
</organism>
<evidence type="ECO:0000313" key="1">
    <source>
        <dbReference type="EMBL" id="GAA1224838.1"/>
    </source>
</evidence>
<evidence type="ECO:0000313" key="2">
    <source>
        <dbReference type="Proteomes" id="UP001500037"/>
    </source>
</evidence>
<dbReference type="RefSeq" id="WP_344440325.1">
    <property type="nucleotide sequence ID" value="NZ_BAAALF010000014.1"/>
</dbReference>
<proteinExistence type="predicted"/>
<dbReference type="EMBL" id="BAAALF010000014">
    <property type="protein sequence ID" value="GAA1224838.1"/>
    <property type="molecule type" value="Genomic_DNA"/>
</dbReference>
<gene>
    <name evidence="1" type="ORF">GCM10009665_13830</name>
</gene>
<accession>A0ABN1VYQ4</accession>
<sequence>MFDDEDRILAAAMGDLGAIGGGIGGSRGGGRRGATFAARLLRKNVHEIELTLAMPLEAAADHVATVLAGAGQLLGAADTGPARARAVRAVVGGGFGNMNPVVITVSLTDQGPRRTAATVRGAAKEGLIKQRAGEKTAKLVADRLAPRETA</sequence>
<reference evidence="1 2" key="1">
    <citation type="journal article" date="2019" name="Int. J. Syst. Evol. Microbiol.">
        <title>The Global Catalogue of Microorganisms (GCM) 10K type strain sequencing project: providing services to taxonomists for standard genome sequencing and annotation.</title>
        <authorList>
            <consortium name="The Broad Institute Genomics Platform"/>
            <consortium name="The Broad Institute Genome Sequencing Center for Infectious Disease"/>
            <person name="Wu L."/>
            <person name="Ma J."/>
        </authorList>
    </citation>
    <scope>NUCLEOTIDE SEQUENCE [LARGE SCALE GENOMIC DNA]</scope>
    <source>
        <strain evidence="1 2">JCM 13004</strain>
    </source>
</reference>
<keyword evidence="2" id="KW-1185">Reference proteome</keyword>